<evidence type="ECO:0000313" key="2">
    <source>
        <dbReference type="EMBL" id="MBZ2210031.1"/>
    </source>
</evidence>
<dbReference type="RefSeq" id="WP_223471214.1">
    <property type="nucleotide sequence ID" value="NZ_JAFBIL020000012.1"/>
</dbReference>
<dbReference type="SUPFAM" id="SSF52540">
    <property type="entry name" value="P-loop containing nucleoside triphosphate hydrolases"/>
    <property type="match status" value="1"/>
</dbReference>
<accession>A0ABS7SVN9</accession>
<reference evidence="2 3" key="1">
    <citation type="submission" date="2021-01" db="EMBL/GenBank/DDBJ databases">
        <authorList>
            <person name="Ruan W."/>
            <person name="Khan S.A."/>
            <person name="Jeon C.O."/>
        </authorList>
    </citation>
    <scope>NUCLEOTIDE SEQUENCE [LARGE SCALE GENOMIC DNA]</scope>
    <source>
        <strain evidence="2 3">R798</strain>
    </source>
</reference>
<name>A0ABS7SVN9_9BURK</name>
<protein>
    <submittedName>
        <fullName evidence="2">ATP-binding protein</fullName>
    </submittedName>
</protein>
<dbReference type="GO" id="GO:0005524">
    <property type="term" value="F:ATP binding"/>
    <property type="evidence" value="ECO:0007669"/>
    <property type="project" value="UniProtKB-KW"/>
</dbReference>
<keyword evidence="2" id="KW-0067">ATP-binding</keyword>
<comment type="caution">
    <text evidence="2">The sequence shown here is derived from an EMBL/GenBank/DDBJ whole genome shotgun (WGS) entry which is preliminary data.</text>
</comment>
<keyword evidence="2" id="KW-0547">Nucleotide-binding</keyword>
<reference evidence="2 3" key="2">
    <citation type="submission" date="2021-08" db="EMBL/GenBank/DDBJ databases">
        <title>Massilia sp. R798.</title>
        <authorList>
            <person name="Baek J.H."/>
            <person name="Jung H.S."/>
            <person name="Kim K.R."/>
            <person name="Jeon C.O."/>
        </authorList>
    </citation>
    <scope>NUCLEOTIDE SEQUENCE [LARGE SCALE GENOMIC DNA]</scope>
    <source>
        <strain evidence="2 3">R798</strain>
    </source>
</reference>
<sequence length="82" mass="9201">MHLQTISVQNFKGLREASFTPTQFGCLVGENNAGKSSVMQAIVTALNRPSQLSLNLFYDHTLPVRFTLNYSDQYQTPFSSRS</sequence>
<dbReference type="InterPro" id="IPR041685">
    <property type="entry name" value="AAA_GajA/Old/RecF-like"/>
</dbReference>
<evidence type="ECO:0000259" key="1">
    <source>
        <dbReference type="Pfam" id="PF13175"/>
    </source>
</evidence>
<dbReference type="InterPro" id="IPR027417">
    <property type="entry name" value="P-loop_NTPase"/>
</dbReference>
<dbReference type="Gene3D" id="3.40.50.300">
    <property type="entry name" value="P-loop containing nucleotide triphosphate hydrolases"/>
    <property type="match status" value="1"/>
</dbReference>
<dbReference type="Proteomes" id="UP000809349">
    <property type="component" value="Unassembled WGS sequence"/>
</dbReference>
<dbReference type="Pfam" id="PF13175">
    <property type="entry name" value="AAA_15"/>
    <property type="match status" value="1"/>
</dbReference>
<keyword evidence="3" id="KW-1185">Reference proteome</keyword>
<feature type="domain" description="Endonuclease GajA/Old nuclease/RecF-like AAA" evidence="1">
    <location>
        <begin position="1"/>
        <end position="48"/>
    </location>
</feature>
<proteinExistence type="predicted"/>
<dbReference type="EMBL" id="JAFBIL020000012">
    <property type="protein sequence ID" value="MBZ2210031.1"/>
    <property type="molecule type" value="Genomic_DNA"/>
</dbReference>
<evidence type="ECO:0000313" key="3">
    <source>
        <dbReference type="Proteomes" id="UP000809349"/>
    </source>
</evidence>
<gene>
    <name evidence="2" type="ORF">I4X03_022435</name>
</gene>
<organism evidence="2 3">
    <name type="scientific">Massilia soli</name>
    <dbReference type="NCBI Taxonomy" id="2792854"/>
    <lineage>
        <taxon>Bacteria</taxon>
        <taxon>Pseudomonadati</taxon>
        <taxon>Pseudomonadota</taxon>
        <taxon>Betaproteobacteria</taxon>
        <taxon>Burkholderiales</taxon>
        <taxon>Oxalobacteraceae</taxon>
        <taxon>Telluria group</taxon>
        <taxon>Massilia</taxon>
    </lineage>
</organism>